<keyword evidence="4 6" id="KW-1133">Transmembrane helix</keyword>
<accession>A0A5N5DDF1</accession>
<dbReference type="PANTHER" id="PTHR30618">
    <property type="entry name" value="NCS1 FAMILY PURINE/PYRIMIDINE TRANSPORTER"/>
    <property type="match status" value="1"/>
</dbReference>
<proteinExistence type="inferred from homology"/>
<feature type="transmembrane region" description="Helical" evidence="6">
    <location>
        <begin position="237"/>
        <end position="257"/>
    </location>
</feature>
<gene>
    <name evidence="7" type="primary">DAL4</name>
    <name evidence="7" type="ORF">DBV05_g5503</name>
</gene>
<feature type="transmembrane region" description="Helical" evidence="6">
    <location>
        <begin position="278"/>
        <end position="298"/>
    </location>
</feature>
<dbReference type="Pfam" id="PF02133">
    <property type="entry name" value="Transp_cyt_pur"/>
    <property type="match status" value="1"/>
</dbReference>
<protein>
    <submittedName>
        <fullName evidence="7">Allantoin permease</fullName>
    </submittedName>
</protein>
<feature type="transmembrane region" description="Helical" evidence="6">
    <location>
        <begin position="369"/>
        <end position="387"/>
    </location>
</feature>
<feature type="transmembrane region" description="Helical" evidence="6">
    <location>
        <begin position="449"/>
        <end position="467"/>
    </location>
</feature>
<reference evidence="7 8" key="1">
    <citation type="journal article" date="2019" name="Sci. Rep.">
        <title>A multi-omics analysis of the grapevine pathogen Lasiodiplodia theobromae reveals that temperature affects the expression of virulence- and pathogenicity-related genes.</title>
        <authorList>
            <person name="Felix C."/>
            <person name="Meneses R."/>
            <person name="Goncalves M.F.M."/>
            <person name="Tilleman L."/>
            <person name="Duarte A.S."/>
            <person name="Jorrin-Novo J.V."/>
            <person name="Van de Peer Y."/>
            <person name="Deforce D."/>
            <person name="Van Nieuwerburgh F."/>
            <person name="Esteves A.C."/>
            <person name="Alves A."/>
        </authorList>
    </citation>
    <scope>NUCLEOTIDE SEQUENCE [LARGE SCALE GENOMIC DNA]</scope>
    <source>
        <strain evidence="7 8">LA-SOL3</strain>
    </source>
</reference>
<dbReference type="InterPro" id="IPR012681">
    <property type="entry name" value="NCS1"/>
</dbReference>
<evidence type="ECO:0000313" key="8">
    <source>
        <dbReference type="Proteomes" id="UP000325902"/>
    </source>
</evidence>
<feature type="transmembrane region" description="Helical" evidence="6">
    <location>
        <begin position="122"/>
        <end position="143"/>
    </location>
</feature>
<dbReference type="GO" id="GO:0005886">
    <property type="term" value="C:plasma membrane"/>
    <property type="evidence" value="ECO:0007669"/>
    <property type="project" value="TreeGrafter"/>
</dbReference>
<feature type="transmembrane region" description="Helical" evidence="6">
    <location>
        <begin position="328"/>
        <end position="348"/>
    </location>
</feature>
<organism evidence="7 8">
    <name type="scientific">Lasiodiplodia theobromae</name>
    <dbReference type="NCBI Taxonomy" id="45133"/>
    <lineage>
        <taxon>Eukaryota</taxon>
        <taxon>Fungi</taxon>
        <taxon>Dikarya</taxon>
        <taxon>Ascomycota</taxon>
        <taxon>Pezizomycotina</taxon>
        <taxon>Dothideomycetes</taxon>
        <taxon>Dothideomycetes incertae sedis</taxon>
        <taxon>Botryosphaeriales</taxon>
        <taxon>Botryosphaeriaceae</taxon>
        <taxon>Lasiodiplodia</taxon>
    </lineage>
</organism>
<evidence type="ECO:0000256" key="4">
    <source>
        <dbReference type="ARBA" id="ARBA00022989"/>
    </source>
</evidence>
<evidence type="ECO:0000256" key="6">
    <source>
        <dbReference type="SAM" id="Phobius"/>
    </source>
</evidence>
<dbReference type="NCBIfam" id="TIGR00800">
    <property type="entry name" value="ncs1"/>
    <property type="match status" value="1"/>
</dbReference>
<comment type="subcellular location">
    <subcellularLocation>
        <location evidence="1">Membrane</location>
        <topology evidence="1">Multi-pass membrane protein</topology>
    </subcellularLocation>
</comment>
<name>A0A5N5DDF1_9PEZI</name>
<dbReference type="PANTHER" id="PTHR30618:SF4">
    <property type="entry name" value="ALLANTOIN PERMEASE"/>
    <property type="match status" value="1"/>
</dbReference>
<evidence type="ECO:0000256" key="1">
    <source>
        <dbReference type="ARBA" id="ARBA00004141"/>
    </source>
</evidence>
<dbReference type="InterPro" id="IPR001248">
    <property type="entry name" value="Pur-cyt_permease"/>
</dbReference>
<evidence type="ECO:0000256" key="3">
    <source>
        <dbReference type="ARBA" id="ARBA00022692"/>
    </source>
</evidence>
<dbReference type="AlphaFoldDB" id="A0A5N5DDF1"/>
<feature type="transmembrane region" description="Helical" evidence="6">
    <location>
        <begin position="163"/>
        <end position="183"/>
    </location>
</feature>
<evidence type="ECO:0000256" key="2">
    <source>
        <dbReference type="ARBA" id="ARBA00008974"/>
    </source>
</evidence>
<evidence type="ECO:0000313" key="7">
    <source>
        <dbReference type="EMBL" id="KAB2575883.1"/>
    </source>
</evidence>
<dbReference type="CDD" id="cd11482">
    <property type="entry name" value="SLC-NCS1sbd_NRT1-like"/>
    <property type="match status" value="1"/>
</dbReference>
<evidence type="ECO:0000256" key="5">
    <source>
        <dbReference type="ARBA" id="ARBA00023136"/>
    </source>
</evidence>
<keyword evidence="5 6" id="KW-0472">Membrane</keyword>
<feature type="transmembrane region" description="Helical" evidence="6">
    <location>
        <begin position="65"/>
        <end position="85"/>
    </location>
</feature>
<keyword evidence="3 6" id="KW-0812">Transmembrane</keyword>
<feature type="transmembrane region" description="Helical" evidence="6">
    <location>
        <begin position="40"/>
        <end position="59"/>
    </location>
</feature>
<feature type="transmembrane region" description="Helical" evidence="6">
    <location>
        <begin position="479"/>
        <end position="502"/>
    </location>
</feature>
<dbReference type="FunFam" id="1.10.4160.10:FF:000027">
    <property type="entry name" value="Uncharacterized protein"/>
    <property type="match status" value="1"/>
</dbReference>
<sequence length="572" mass="63361">MALRSWVAKAELPFVSRWINDDIRPIETERRTWGFLTFHNYWLLINCNIATYLTGSALIPLGLSWWQALICIVLGNLLATLAVILNSLPGAHYHVGFPVINRAVWGMWGSQFPIWNRIFLSLIWYGFSAWVGGECIYVILLSWDPNLEQHIPNHMPSDIGMTTASFVAYIIFSVISLPLIWIRPHRLQKFFYVAATVTIVFFVVLLIWALATMGPAGFGSTLSNDTTLPKTGGPNSVAWLMVYGIISTIGSIAAGILNQNDYARFATKPKDAIWGQALAFPLYGTFTSVLGILVTAATQERFGGEAIWNPPTLFQQLMVQNNSAGTRAAAFFAGLCLVVSQLGVNIPGNALSGGFDLAATFPRYLNIRRGAYITAVFSVVVNPWRLVNTATTFLTVLSSYSVFLGPMTGLMVSNYLIVNRQKINVDHLYIGNSNSIYWYKYGVEWRAPVAWLLGVAPCMPGFIAAVNPSTSVSDGATELYYLCYIFGFLASGFAYALLHWVFPSKPLSQFVAKSTSSLELRRMYQDRWDVALHETTEILDGQSLDTVKVDPGKFDVAAKREGTSKVRKVGDV</sequence>
<comment type="similarity">
    <text evidence="2">Belongs to the purine-cytosine permease (2.A.39) family.</text>
</comment>
<dbReference type="Gene3D" id="1.10.4160.10">
    <property type="entry name" value="Hydantoin permease"/>
    <property type="match status" value="1"/>
</dbReference>
<feature type="transmembrane region" description="Helical" evidence="6">
    <location>
        <begin position="393"/>
        <end position="417"/>
    </location>
</feature>
<comment type="caution">
    <text evidence="7">The sequence shown here is derived from an EMBL/GenBank/DDBJ whole genome shotgun (WGS) entry which is preliminary data.</text>
</comment>
<keyword evidence="8" id="KW-1185">Reference proteome</keyword>
<dbReference type="Proteomes" id="UP000325902">
    <property type="component" value="Unassembled WGS sequence"/>
</dbReference>
<dbReference type="EMBL" id="VCHE01000029">
    <property type="protein sequence ID" value="KAB2575883.1"/>
    <property type="molecule type" value="Genomic_DNA"/>
</dbReference>
<feature type="transmembrane region" description="Helical" evidence="6">
    <location>
        <begin position="190"/>
        <end position="211"/>
    </location>
</feature>
<dbReference type="OrthoDB" id="2018619at2759"/>
<dbReference type="InterPro" id="IPR045225">
    <property type="entry name" value="Uracil/uridine/allantoin_perm"/>
</dbReference>
<dbReference type="GO" id="GO:0015205">
    <property type="term" value="F:nucleobase transmembrane transporter activity"/>
    <property type="evidence" value="ECO:0007669"/>
    <property type="project" value="TreeGrafter"/>
</dbReference>